<dbReference type="AlphaFoldDB" id="A0A8B8FCN9"/>
<evidence type="ECO:0000256" key="14">
    <source>
        <dbReference type="SAM" id="Phobius"/>
    </source>
</evidence>
<dbReference type="RefSeq" id="XP_025408197.1">
    <property type="nucleotide sequence ID" value="XM_025552412.1"/>
</dbReference>
<evidence type="ECO:0000256" key="7">
    <source>
        <dbReference type="ARBA" id="ARBA00023004"/>
    </source>
</evidence>
<feature type="transmembrane region" description="Helical" evidence="14">
    <location>
        <begin position="111"/>
        <end position="128"/>
    </location>
</feature>
<dbReference type="GO" id="GO:0008610">
    <property type="term" value="P:lipid biosynthetic process"/>
    <property type="evidence" value="ECO:0007669"/>
    <property type="project" value="InterPro"/>
</dbReference>
<dbReference type="Pfam" id="PF04116">
    <property type="entry name" value="FA_hydroxylase"/>
    <property type="match status" value="1"/>
</dbReference>
<dbReference type="OrthoDB" id="6354873at2759"/>
<dbReference type="Pfam" id="PF24858">
    <property type="entry name" value="AGMP_C"/>
    <property type="match status" value="1"/>
</dbReference>
<evidence type="ECO:0000256" key="12">
    <source>
        <dbReference type="ARBA" id="ARBA00040992"/>
    </source>
</evidence>
<dbReference type="PANTHER" id="PTHR21624:SF1">
    <property type="entry name" value="ALKYLGLYCEROL MONOOXYGENASE"/>
    <property type="match status" value="1"/>
</dbReference>
<dbReference type="Proteomes" id="UP000694846">
    <property type="component" value="Unplaced"/>
</dbReference>
<keyword evidence="3 14" id="KW-0812">Transmembrane</keyword>
<comment type="catalytic activity">
    <reaction evidence="13">
        <text>1-O-(1,2-saturated-alkyl)-sn-glycerol + (6R)-L-erythro-5,6,7,8-tetrahydrobiopterin + O2 = a 1-(1-hydroxyalkyl)-sn-glycerol + (6R)-L-erythro-6,7-dihydrobiopterin + H2O</text>
        <dbReference type="Rhea" id="RHEA:36255"/>
        <dbReference type="ChEBI" id="CHEBI:15377"/>
        <dbReference type="ChEBI" id="CHEBI:15379"/>
        <dbReference type="ChEBI" id="CHEBI:43120"/>
        <dbReference type="ChEBI" id="CHEBI:59560"/>
        <dbReference type="ChEBI" id="CHEBI:73418"/>
        <dbReference type="ChEBI" id="CHEBI:83957"/>
        <dbReference type="EC" id="1.14.16.5"/>
    </reaction>
</comment>
<feature type="domain" description="Alkylglycerol monooxygenase C-terminal" evidence="16">
    <location>
        <begin position="334"/>
        <end position="406"/>
    </location>
</feature>
<comment type="subcellular location">
    <subcellularLocation>
        <location evidence="2">Endoplasmic reticulum membrane</location>
        <topology evidence="2">Multi-pass membrane protein</topology>
    </subcellularLocation>
</comment>
<evidence type="ECO:0000256" key="2">
    <source>
        <dbReference type="ARBA" id="ARBA00004477"/>
    </source>
</evidence>
<evidence type="ECO:0000256" key="4">
    <source>
        <dbReference type="ARBA" id="ARBA00022824"/>
    </source>
</evidence>
<keyword evidence="6" id="KW-0560">Oxidoreductase</keyword>
<dbReference type="InterPro" id="IPR006694">
    <property type="entry name" value="Fatty_acid_hydroxylase"/>
</dbReference>
<keyword evidence="4" id="KW-0256">Endoplasmic reticulum</keyword>
<dbReference type="InterPro" id="IPR051689">
    <property type="entry name" value="Sterol_desaturase/TMEM195"/>
</dbReference>
<proteinExistence type="inferred from homology"/>
<accession>A0A8B8FCN9</accession>
<evidence type="ECO:0000256" key="6">
    <source>
        <dbReference type="ARBA" id="ARBA00023002"/>
    </source>
</evidence>
<sequence length="439" mass="51295">MGSDTVGDASAVQLWDMFYLGDPRRHMHNDVKHVPQLYAQAWPYFLTLLVLENGLRLWQRKEILRLNDSITSMSHAILQECAKFVYKGSEYCVYFWIYSNYRICELPWNSVIFWYFAAIAVDFCYYWMHRASHEIHLFWAQHQVHHSSEEFNVTVGVRQSVFQSLVGVVCYAPLALLVPPVLLLVHQQLSLLYQIWIHTETVETLGPLSYVFNTPAFHRVHHGSTLYCLDKNYGGVLIIWDRIFGTFQDFIPDKPITYGLVYQKNTFNPLSLQFFYNLNIYYKWISMKGWKNKFKSVIKGPSWIPGLSWTGQDGRRASVKGLRKKYDVKLSLLLKFYVVVHFVAVVNGYFTLTKTPRSDISITCMAISTFYIVWSLTNIGLIFDKSSWANYFELSRCLVAFVHLMYFEPSELLSIFAVNAYQWLMGISIVFWATTCLIR</sequence>
<keyword evidence="7" id="KW-0408">Iron</keyword>
<evidence type="ECO:0000313" key="18">
    <source>
        <dbReference type="RefSeq" id="XP_025408197.1"/>
    </source>
</evidence>
<evidence type="ECO:0000256" key="10">
    <source>
        <dbReference type="ARBA" id="ARBA00038190"/>
    </source>
</evidence>
<dbReference type="GO" id="GO:0005789">
    <property type="term" value="C:endoplasmic reticulum membrane"/>
    <property type="evidence" value="ECO:0007669"/>
    <property type="project" value="UniProtKB-SubCell"/>
</dbReference>
<dbReference type="GO" id="GO:0005506">
    <property type="term" value="F:iron ion binding"/>
    <property type="evidence" value="ECO:0007669"/>
    <property type="project" value="InterPro"/>
</dbReference>
<feature type="transmembrane region" description="Helical" evidence="14">
    <location>
        <begin position="332"/>
        <end position="352"/>
    </location>
</feature>
<gene>
    <name evidence="18" type="primary">LOC112681995</name>
</gene>
<comment type="cofactor">
    <cofactor evidence="1">
        <name>Fe cation</name>
        <dbReference type="ChEBI" id="CHEBI:24875"/>
    </cofactor>
</comment>
<comment type="similarity">
    <text evidence="10">Belongs to the sterol desaturase family. TMEM195 subfamily.</text>
</comment>
<keyword evidence="17" id="KW-1185">Reference proteome</keyword>
<dbReference type="GeneID" id="112681995"/>
<keyword evidence="5 14" id="KW-1133">Transmembrane helix</keyword>
<evidence type="ECO:0000313" key="17">
    <source>
        <dbReference type="Proteomes" id="UP000694846"/>
    </source>
</evidence>
<name>A0A8B8FCN9_9HEMI</name>
<evidence type="ECO:0000256" key="5">
    <source>
        <dbReference type="ARBA" id="ARBA00022989"/>
    </source>
</evidence>
<dbReference type="GO" id="GO:0050479">
    <property type="term" value="F:glyceryl-ether monooxygenase activity"/>
    <property type="evidence" value="ECO:0007669"/>
    <property type="project" value="UniProtKB-EC"/>
</dbReference>
<evidence type="ECO:0000256" key="11">
    <source>
        <dbReference type="ARBA" id="ARBA00039026"/>
    </source>
</evidence>
<evidence type="ECO:0000256" key="8">
    <source>
        <dbReference type="ARBA" id="ARBA00023098"/>
    </source>
</evidence>
<evidence type="ECO:0000256" key="13">
    <source>
        <dbReference type="ARBA" id="ARBA00047556"/>
    </source>
</evidence>
<keyword evidence="9 14" id="KW-0472">Membrane</keyword>
<feature type="transmembrane region" description="Helical" evidence="14">
    <location>
        <begin position="161"/>
        <end position="185"/>
    </location>
</feature>
<dbReference type="InterPro" id="IPR056853">
    <property type="entry name" value="AGMP_C"/>
</dbReference>
<feature type="transmembrane region" description="Helical" evidence="14">
    <location>
        <begin position="413"/>
        <end position="438"/>
    </location>
</feature>
<feature type="transmembrane region" description="Helical" evidence="14">
    <location>
        <begin position="358"/>
        <end position="376"/>
    </location>
</feature>
<evidence type="ECO:0000256" key="1">
    <source>
        <dbReference type="ARBA" id="ARBA00001962"/>
    </source>
</evidence>
<feature type="domain" description="Fatty acid hydroxylase" evidence="15">
    <location>
        <begin position="115"/>
        <end position="246"/>
    </location>
</feature>
<dbReference type="PANTHER" id="PTHR21624">
    <property type="entry name" value="STEROL DESATURASE-RELATED PROTEIN"/>
    <property type="match status" value="1"/>
</dbReference>
<feature type="transmembrane region" description="Helical" evidence="14">
    <location>
        <begin position="388"/>
        <end position="407"/>
    </location>
</feature>
<reference evidence="18" key="1">
    <citation type="submission" date="2025-08" db="UniProtKB">
        <authorList>
            <consortium name="RefSeq"/>
        </authorList>
    </citation>
    <scope>IDENTIFICATION</scope>
    <source>
        <tissue evidence="18">Whole body</tissue>
    </source>
</reference>
<dbReference type="EC" id="1.14.16.5" evidence="11"/>
<evidence type="ECO:0000259" key="16">
    <source>
        <dbReference type="Pfam" id="PF24858"/>
    </source>
</evidence>
<protein>
    <recommendedName>
        <fullName evidence="12">Alkylglycerol monooxygenase</fullName>
        <ecNumber evidence="11">1.14.16.5</ecNumber>
    </recommendedName>
</protein>
<keyword evidence="8" id="KW-0443">Lipid metabolism</keyword>
<evidence type="ECO:0000256" key="3">
    <source>
        <dbReference type="ARBA" id="ARBA00022692"/>
    </source>
</evidence>
<organism evidence="17 18">
    <name type="scientific">Sipha flava</name>
    <name type="common">yellow sugarcane aphid</name>
    <dbReference type="NCBI Taxonomy" id="143950"/>
    <lineage>
        <taxon>Eukaryota</taxon>
        <taxon>Metazoa</taxon>
        <taxon>Ecdysozoa</taxon>
        <taxon>Arthropoda</taxon>
        <taxon>Hexapoda</taxon>
        <taxon>Insecta</taxon>
        <taxon>Pterygota</taxon>
        <taxon>Neoptera</taxon>
        <taxon>Paraneoptera</taxon>
        <taxon>Hemiptera</taxon>
        <taxon>Sternorrhyncha</taxon>
        <taxon>Aphidomorpha</taxon>
        <taxon>Aphidoidea</taxon>
        <taxon>Aphididae</taxon>
        <taxon>Sipha</taxon>
    </lineage>
</organism>
<evidence type="ECO:0000259" key="15">
    <source>
        <dbReference type="Pfam" id="PF04116"/>
    </source>
</evidence>
<evidence type="ECO:0000256" key="9">
    <source>
        <dbReference type="ARBA" id="ARBA00023136"/>
    </source>
</evidence>
<dbReference type="GO" id="GO:0006643">
    <property type="term" value="P:membrane lipid metabolic process"/>
    <property type="evidence" value="ECO:0007669"/>
    <property type="project" value="TreeGrafter"/>
</dbReference>